<evidence type="ECO:0000259" key="1">
    <source>
        <dbReference type="Pfam" id="PF03446"/>
    </source>
</evidence>
<dbReference type="InterPro" id="IPR036291">
    <property type="entry name" value="NAD(P)-bd_dom_sf"/>
</dbReference>
<dbReference type="EMBL" id="JBHLXD010000007">
    <property type="protein sequence ID" value="MFC0207939.1"/>
    <property type="molecule type" value="Genomic_DNA"/>
</dbReference>
<keyword evidence="4" id="KW-1185">Reference proteome</keyword>
<accession>A0ABV6D5M1</accession>
<gene>
    <name evidence="3" type="ORF">ACFFJ2_05935</name>
</gene>
<evidence type="ECO:0000313" key="4">
    <source>
        <dbReference type="Proteomes" id="UP001589755"/>
    </source>
</evidence>
<dbReference type="SUPFAM" id="SSF51735">
    <property type="entry name" value="NAD(P)-binding Rossmann-fold domains"/>
    <property type="match status" value="1"/>
</dbReference>
<name>A0ABV6D5M1_9HYPH</name>
<dbReference type="Proteomes" id="UP001589755">
    <property type="component" value="Unassembled WGS sequence"/>
</dbReference>
<dbReference type="InterPro" id="IPR006115">
    <property type="entry name" value="6PGDH_NADP-bd"/>
</dbReference>
<dbReference type="Gene3D" id="1.10.1040.10">
    <property type="entry name" value="N-(1-d-carboxylethyl)-l-norvaline Dehydrogenase, domain 2"/>
    <property type="match status" value="1"/>
</dbReference>
<dbReference type="Pfam" id="PF09130">
    <property type="entry name" value="DUF1932"/>
    <property type="match status" value="1"/>
</dbReference>
<proteinExistence type="predicted"/>
<dbReference type="SUPFAM" id="SSF48179">
    <property type="entry name" value="6-phosphogluconate dehydrogenase C-terminal domain-like"/>
    <property type="match status" value="1"/>
</dbReference>
<dbReference type="Pfam" id="PF03446">
    <property type="entry name" value="NAD_binding_2"/>
    <property type="match status" value="1"/>
</dbReference>
<dbReference type="RefSeq" id="WP_261520628.1">
    <property type="nucleotide sequence ID" value="NZ_JAODNW010000013.1"/>
</dbReference>
<evidence type="ECO:0000259" key="2">
    <source>
        <dbReference type="Pfam" id="PF09130"/>
    </source>
</evidence>
<sequence length="310" mass="33036">MNVLPSQKPQSIAFLGFGEAARAFQESLATHDPALSFRAYDILLDEPGSAGEMRSAMHRRGVEVAENPAALAKADWIISAVTADQSLAAVQRLAPYLRPARLLIDVNSVSPGRKRAAAALVEAQGAHYLDMAIMAPVHPRKHRTPVLIAGPAAERLVPALDNLGFSHEVAGAETGAATAVKMARSLFVKGLEAITIEALLAAEASGCLESVTHSLARDFAGLGWPDFAAYEFERALRHGRRRAAEMRECAATVRELGLHGRLAEEIAEVEERMGRAQVPPPRAQALAEDLGAVLRARLAQREPGNGGGSQ</sequence>
<feature type="domain" description="6-phosphogluconate dehydrogenase NADP-binding" evidence="1">
    <location>
        <begin position="57"/>
        <end position="161"/>
    </location>
</feature>
<evidence type="ECO:0000313" key="3">
    <source>
        <dbReference type="EMBL" id="MFC0207939.1"/>
    </source>
</evidence>
<organism evidence="3 4">
    <name type="scientific">Chelativorans intermedius</name>
    <dbReference type="NCBI Taxonomy" id="515947"/>
    <lineage>
        <taxon>Bacteria</taxon>
        <taxon>Pseudomonadati</taxon>
        <taxon>Pseudomonadota</taxon>
        <taxon>Alphaproteobacteria</taxon>
        <taxon>Hyphomicrobiales</taxon>
        <taxon>Phyllobacteriaceae</taxon>
        <taxon>Chelativorans</taxon>
    </lineage>
</organism>
<reference evidence="3 4" key="1">
    <citation type="submission" date="2024-09" db="EMBL/GenBank/DDBJ databases">
        <authorList>
            <person name="Sun Q."/>
            <person name="Mori K."/>
        </authorList>
    </citation>
    <scope>NUCLEOTIDE SEQUENCE [LARGE SCALE GENOMIC DNA]</scope>
    <source>
        <strain evidence="3 4">CCM 8543</strain>
    </source>
</reference>
<dbReference type="InterPro" id="IPR015814">
    <property type="entry name" value="Pgluconate_DH_NAD-bd_C"/>
</dbReference>
<feature type="domain" description="Phosphogluconate dehydrogenase NAD-binding putative C-terminal" evidence="2">
    <location>
        <begin position="202"/>
        <end position="272"/>
    </location>
</feature>
<comment type="caution">
    <text evidence="3">The sequence shown here is derived from an EMBL/GenBank/DDBJ whole genome shotgun (WGS) entry which is preliminary data.</text>
</comment>
<protein>
    <submittedName>
        <fullName evidence="3">DUF1932 domain-containing protein</fullName>
    </submittedName>
</protein>
<dbReference type="Gene3D" id="3.40.50.720">
    <property type="entry name" value="NAD(P)-binding Rossmann-like Domain"/>
    <property type="match status" value="1"/>
</dbReference>
<dbReference type="InterPro" id="IPR013328">
    <property type="entry name" value="6PGD_dom2"/>
</dbReference>
<dbReference type="InterPro" id="IPR008927">
    <property type="entry name" value="6-PGluconate_DH-like_C_sf"/>
</dbReference>